<evidence type="ECO:0000256" key="8">
    <source>
        <dbReference type="RuleBase" id="RU362091"/>
    </source>
</evidence>
<dbReference type="GO" id="GO:0022857">
    <property type="term" value="F:transmembrane transporter activity"/>
    <property type="evidence" value="ECO:0007669"/>
    <property type="project" value="InterPro"/>
</dbReference>
<evidence type="ECO:0000256" key="1">
    <source>
        <dbReference type="ARBA" id="ARBA00004141"/>
    </source>
</evidence>
<keyword evidence="6 9" id="KW-1133">Transmembrane helix</keyword>
<dbReference type="Gene3D" id="1.20.1730.10">
    <property type="entry name" value="Sodium/glucose cotransporter"/>
    <property type="match status" value="1"/>
</dbReference>
<feature type="transmembrane region" description="Helical" evidence="9">
    <location>
        <begin position="153"/>
        <end position="177"/>
    </location>
</feature>
<evidence type="ECO:0000256" key="4">
    <source>
        <dbReference type="ARBA" id="ARBA00022475"/>
    </source>
</evidence>
<keyword evidence="3" id="KW-0813">Transport</keyword>
<keyword evidence="4" id="KW-1003">Cell membrane</keyword>
<dbReference type="InterPro" id="IPR001734">
    <property type="entry name" value="Na/solute_symporter"/>
</dbReference>
<dbReference type="RefSeq" id="WP_042529720.1">
    <property type="nucleotide sequence ID" value="NZ_CDGG01000001.1"/>
</dbReference>
<reference evidence="10 11" key="1">
    <citation type="submission" date="2014-11" db="EMBL/GenBank/DDBJ databases">
        <authorList>
            <person name="Urmite Genomes Urmite Genomes"/>
        </authorList>
    </citation>
    <scope>NUCLEOTIDE SEQUENCE [LARGE SCALE GENOMIC DNA]</scope>
    <source>
        <strain evidence="10 11">Oc5</strain>
    </source>
</reference>
<dbReference type="AlphaFoldDB" id="A0A0A1MCX8"/>
<dbReference type="PROSITE" id="PS00456">
    <property type="entry name" value="NA_SOLUT_SYMP_1"/>
    <property type="match status" value="1"/>
</dbReference>
<gene>
    <name evidence="10" type="primary">sglT_1</name>
    <name evidence="10" type="ORF">BN997_00731</name>
</gene>
<feature type="transmembrane region" description="Helical" evidence="9">
    <location>
        <begin position="184"/>
        <end position="208"/>
    </location>
</feature>
<dbReference type="PROSITE" id="PS50283">
    <property type="entry name" value="NA_SOLUT_SYMP_3"/>
    <property type="match status" value="1"/>
</dbReference>
<proteinExistence type="inferred from homology"/>
<dbReference type="PANTHER" id="PTHR48086:SF7">
    <property type="entry name" value="SODIUM-SOLUTE SYMPORTER-RELATED"/>
    <property type="match status" value="1"/>
</dbReference>
<dbReference type="InterPro" id="IPR018212">
    <property type="entry name" value="Na/solute_symporter_CS"/>
</dbReference>
<evidence type="ECO:0000256" key="5">
    <source>
        <dbReference type="ARBA" id="ARBA00022692"/>
    </source>
</evidence>
<feature type="transmembrane region" description="Helical" evidence="9">
    <location>
        <begin position="120"/>
        <end position="141"/>
    </location>
</feature>
<keyword evidence="5 9" id="KW-0812">Transmembrane</keyword>
<dbReference type="Proteomes" id="UP000040453">
    <property type="component" value="Unassembled WGS sequence"/>
</dbReference>
<accession>A0A0A1MCX8</accession>
<evidence type="ECO:0000313" key="10">
    <source>
        <dbReference type="EMBL" id="CEI80918.1"/>
    </source>
</evidence>
<dbReference type="Pfam" id="PF00474">
    <property type="entry name" value="SSF"/>
    <property type="match status" value="1"/>
</dbReference>
<feature type="transmembrane region" description="Helical" evidence="9">
    <location>
        <begin position="6"/>
        <end position="24"/>
    </location>
</feature>
<keyword evidence="7 9" id="KW-0472">Membrane</keyword>
<feature type="transmembrane region" description="Helical" evidence="9">
    <location>
        <begin position="310"/>
        <end position="338"/>
    </location>
</feature>
<feature type="transmembrane region" description="Helical" evidence="9">
    <location>
        <begin position="384"/>
        <end position="405"/>
    </location>
</feature>
<dbReference type="OrthoDB" id="9789704at2"/>
<dbReference type="PANTHER" id="PTHR48086">
    <property type="entry name" value="SODIUM/PROLINE SYMPORTER-RELATED"/>
    <property type="match status" value="1"/>
</dbReference>
<evidence type="ECO:0000313" key="11">
    <source>
        <dbReference type="Proteomes" id="UP000040453"/>
    </source>
</evidence>
<comment type="similarity">
    <text evidence="2 8">Belongs to the sodium:solute symporter (SSF) (TC 2.A.21) family.</text>
</comment>
<dbReference type="GO" id="GO:0005886">
    <property type="term" value="C:plasma membrane"/>
    <property type="evidence" value="ECO:0007669"/>
    <property type="project" value="TreeGrafter"/>
</dbReference>
<organism evidence="10 11">
    <name type="scientific">Oceanobacillus oncorhynchi</name>
    <dbReference type="NCBI Taxonomy" id="545501"/>
    <lineage>
        <taxon>Bacteria</taxon>
        <taxon>Bacillati</taxon>
        <taxon>Bacillota</taxon>
        <taxon>Bacilli</taxon>
        <taxon>Bacillales</taxon>
        <taxon>Bacillaceae</taxon>
        <taxon>Oceanobacillus</taxon>
    </lineage>
</organism>
<evidence type="ECO:0000256" key="9">
    <source>
        <dbReference type="SAM" id="Phobius"/>
    </source>
</evidence>
<evidence type="ECO:0000256" key="6">
    <source>
        <dbReference type="ARBA" id="ARBA00022989"/>
    </source>
</evidence>
<dbReference type="InterPro" id="IPR050277">
    <property type="entry name" value="Sodium:Solute_Symporter"/>
</dbReference>
<dbReference type="GO" id="GO:0046942">
    <property type="term" value="P:carboxylic acid transport"/>
    <property type="evidence" value="ECO:0007669"/>
    <property type="project" value="UniProtKB-ARBA"/>
</dbReference>
<comment type="subcellular location">
    <subcellularLocation>
        <location evidence="1">Membrane</location>
        <topology evidence="1">Multi-pass membrane protein</topology>
    </subcellularLocation>
</comment>
<feature type="transmembrane region" description="Helical" evidence="9">
    <location>
        <begin position="73"/>
        <end position="94"/>
    </location>
</feature>
<keyword evidence="11" id="KW-1185">Reference proteome</keyword>
<evidence type="ECO:0000256" key="7">
    <source>
        <dbReference type="ARBA" id="ARBA00023136"/>
    </source>
</evidence>
<feature type="transmembrane region" description="Helical" evidence="9">
    <location>
        <begin position="45"/>
        <end position="67"/>
    </location>
</feature>
<feature type="transmembrane region" description="Helical" evidence="9">
    <location>
        <begin position="441"/>
        <end position="460"/>
    </location>
</feature>
<sequence>MPVNTFDVIIVLFYLALVLYIGYYSMRRISGFKDYTVAGRSMPMALIFATLAATLAGGGATIGRVAFVYETGVVIFLAVFGVVFSQILIGQFVAPRVRNLGNVYTVGDVFGYFYGRSGKLVSGIFSFLYSVGMFGVQVLAMGRILETLTGFDYIPMTILGSVITVIYTWGGGMLAVIYTDAIQFIILTVGVATTLTLALNNIGGVPAIVEKVSAIDAGILDFTDGWTVAAMIAFFLTFLLGEALAPFYIQRYVSSRNALDSKRSVTYLGIFYFFMTTAVVFIGLAGVVLLPGTDPDLVFTTLILEHMPTGAVGLIFGGLIAAVMSTGDSILNTASTIFTRDIYQEFINPKATDKQMLNLAKWSTLIVGIGGILVALLIPNVFDLMVFIFDLWAPSIVPVIIIALLWGKARDRKVSPYAAIPAILAGIISSLLWNYGLNEPFQIPTLIVGICMNLFTFFIAHQLTKNKQPTRAFMQEDLDPEG</sequence>
<dbReference type="CDD" id="cd10322">
    <property type="entry name" value="SLC5sbd"/>
    <property type="match status" value="1"/>
</dbReference>
<feature type="transmembrane region" description="Helical" evidence="9">
    <location>
        <begin position="417"/>
        <end position="435"/>
    </location>
</feature>
<feature type="transmembrane region" description="Helical" evidence="9">
    <location>
        <begin position="270"/>
        <end position="290"/>
    </location>
</feature>
<feature type="transmembrane region" description="Helical" evidence="9">
    <location>
        <begin position="228"/>
        <end position="249"/>
    </location>
</feature>
<evidence type="ECO:0000256" key="3">
    <source>
        <dbReference type="ARBA" id="ARBA00022448"/>
    </source>
</evidence>
<name>A0A0A1MCX8_9BACI</name>
<feature type="transmembrane region" description="Helical" evidence="9">
    <location>
        <begin position="359"/>
        <end position="378"/>
    </location>
</feature>
<dbReference type="EMBL" id="CDGG01000001">
    <property type="protein sequence ID" value="CEI80918.1"/>
    <property type="molecule type" value="Genomic_DNA"/>
</dbReference>
<dbReference type="STRING" id="545501.BN997_00731"/>
<evidence type="ECO:0000256" key="2">
    <source>
        <dbReference type="ARBA" id="ARBA00006434"/>
    </source>
</evidence>
<dbReference type="InterPro" id="IPR038377">
    <property type="entry name" value="Na/Glc_symporter_sf"/>
</dbReference>
<protein>
    <submittedName>
        <fullName evidence="10">Sodium/glucose cotransporter</fullName>
    </submittedName>
</protein>